<name>A0ABR3JPN9_9AGAR</name>
<organism evidence="2 3">
    <name type="scientific">Hohenbuehelia grisea</name>
    <dbReference type="NCBI Taxonomy" id="104357"/>
    <lineage>
        <taxon>Eukaryota</taxon>
        <taxon>Fungi</taxon>
        <taxon>Dikarya</taxon>
        <taxon>Basidiomycota</taxon>
        <taxon>Agaricomycotina</taxon>
        <taxon>Agaricomycetes</taxon>
        <taxon>Agaricomycetidae</taxon>
        <taxon>Agaricales</taxon>
        <taxon>Pleurotineae</taxon>
        <taxon>Pleurotaceae</taxon>
        <taxon>Hohenbuehelia</taxon>
    </lineage>
</organism>
<keyword evidence="3" id="KW-1185">Reference proteome</keyword>
<gene>
    <name evidence="1" type="ORF">HGRIS_001101</name>
    <name evidence="2" type="ORF">HGRIS_001562</name>
</gene>
<dbReference type="Proteomes" id="UP001556367">
    <property type="component" value="Unassembled WGS sequence"/>
</dbReference>
<proteinExistence type="predicted"/>
<dbReference type="EMBL" id="JASNQZ010000005">
    <property type="protein sequence ID" value="KAL0957785.1"/>
    <property type="molecule type" value="Genomic_DNA"/>
</dbReference>
<evidence type="ECO:0000313" key="1">
    <source>
        <dbReference type="EMBL" id="KAL0957287.1"/>
    </source>
</evidence>
<dbReference type="EMBL" id="JASNQZ010000005">
    <property type="protein sequence ID" value="KAL0957287.1"/>
    <property type="molecule type" value="Genomic_DNA"/>
</dbReference>
<accession>A0ABR3JPN9</accession>
<comment type="caution">
    <text evidence="2">The sequence shown here is derived from an EMBL/GenBank/DDBJ whole genome shotgun (WGS) entry which is preliminary data.</text>
</comment>
<protein>
    <submittedName>
        <fullName evidence="2">Uncharacterized protein</fullName>
    </submittedName>
</protein>
<evidence type="ECO:0000313" key="2">
    <source>
        <dbReference type="EMBL" id="KAL0957785.1"/>
    </source>
</evidence>
<reference evidence="3" key="2">
    <citation type="submission" date="2024-06" db="EMBL/GenBank/DDBJ databases">
        <title>Multi-omics analyses provide insights into the biosynthesis of the anticancer antibiotic pleurotin in Hohenbuehelia grisea.</title>
        <authorList>
            <person name="Weaver J.A."/>
            <person name="Alberti F."/>
        </authorList>
    </citation>
    <scope>NUCLEOTIDE SEQUENCE [LARGE SCALE GENOMIC DNA]</scope>
    <source>
        <strain evidence="3">T-177</strain>
    </source>
</reference>
<evidence type="ECO:0000313" key="3">
    <source>
        <dbReference type="Proteomes" id="UP001556367"/>
    </source>
</evidence>
<reference evidence="2" key="1">
    <citation type="journal article" date="2024" name="ACS Chem. Biol.">
        <title>Early Steps of the Biosynthesis of the Anticancer Antibiotic Pleurotin.</title>
        <authorList>
            <person name="Weaver J.A."/>
            <person name="Alkhder D."/>
            <person name="Prasongpholchai P."/>
            <person name="Tadesse M.D."/>
            <person name="de Los Santos E.L."/>
            <person name="Song L."/>
            <person name="Corre C."/>
            <person name="Alberti F."/>
        </authorList>
    </citation>
    <scope>NUCLEOTIDE SEQUENCE</scope>
    <source>
        <strain evidence="2">T-177</strain>
    </source>
</reference>
<sequence length="117" mass="13601">MVLLASGYVMNTKVAMSMAKELGIEEAHNNVINARVFLNRHTRSINPNFPMIRAIGGYTPFKPDDTFAYILVTRHADDNRNRKFKERLVDRKIRRAFMNLGGLKDGDLHWDTVPRRW</sequence>